<feature type="transmembrane region" description="Helical" evidence="1">
    <location>
        <begin position="14"/>
        <end position="40"/>
    </location>
</feature>
<keyword evidence="1" id="KW-0812">Transmembrane</keyword>
<dbReference type="OrthoDB" id="2743740at2759"/>
<sequence>MMATLPHIDISNTFGAALIGAFISTTLYGLTTLQTYLYYVYYPKDSRQLKNLVGVIWLLDTLQAAFMAFSVYHYLVTSYFDIALLETGHWSLFLSVVFNTVISCIVQMFFVIRIYQLCNTRYRWWVTSVIGALVVAHFAFGVETVVFMFIKKELAKLSEISLFAATPFAVFAVLSDIMIAGALCYLLHGSRSGFKSDCVRYYATFAMVCWRRFLHWKTLREQSSGDAEQSRRDSGCKRYGIQQHAPIRSRIRLFKFNGYKKREARLGD</sequence>
<dbReference type="AlphaFoldDB" id="A0A9P6CVT1"/>
<reference evidence="2" key="1">
    <citation type="submission" date="2020-11" db="EMBL/GenBank/DDBJ databases">
        <authorList>
            <consortium name="DOE Joint Genome Institute"/>
            <person name="Ahrendt S."/>
            <person name="Riley R."/>
            <person name="Andreopoulos W."/>
            <person name="Labutti K."/>
            <person name="Pangilinan J."/>
            <person name="Ruiz-Duenas F.J."/>
            <person name="Barrasa J.M."/>
            <person name="Sanchez-Garcia M."/>
            <person name="Camarero S."/>
            <person name="Miyauchi S."/>
            <person name="Serrano A."/>
            <person name="Linde D."/>
            <person name="Babiker R."/>
            <person name="Drula E."/>
            <person name="Ayuso-Fernandez I."/>
            <person name="Pacheco R."/>
            <person name="Padilla G."/>
            <person name="Ferreira P."/>
            <person name="Barriuso J."/>
            <person name="Kellner H."/>
            <person name="Castanera R."/>
            <person name="Alfaro M."/>
            <person name="Ramirez L."/>
            <person name="Pisabarro A.G."/>
            <person name="Kuo A."/>
            <person name="Tritt A."/>
            <person name="Lipzen A."/>
            <person name="He G."/>
            <person name="Yan M."/>
            <person name="Ng V."/>
            <person name="Cullen D."/>
            <person name="Martin F."/>
            <person name="Rosso M.-N."/>
            <person name="Henrissat B."/>
            <person name="Hibbett D."/>
            <person name="Martinez A.T."/>
            <person name="Grigoriev I.V."/>
        </authorList>
    </citation>
    <scope>NUCLEOTIDE SEQUENCE</scope>
    <source>
        <strain evidence="2">CIRM-BRFM 674</strain>
    </source>
</reference>
<evidence type="ECO:0000313" key="2">
    <source>
        <dbReference type="EMBL" id="KAF9481087.1"/>
    </source>
</evidence>
<name>A0A9P6CVT1_9AGAR</name>
<evidence type="ECO:0000313" key="3">
    <source>
        <dbReference type="Proteomes" id="UP000807469"/>
    </source>
</evidence>
<accession>A0A9P6CVT1</accession>
<feature type="transmembrane region" description="Helical" evidence="1">
    <location>
        <begin position="162"/>
        <end position="187"/>
    </location>
</feature>
<dbReference type="PANTHER" id="PTHR40465:SF1">
    <property type="entry name" value="DUF6534 DOMAIN-CONTAINING PROTEIN"/>
    <property type="match status" value="1"/>
</dbReference>
<proteinExistence type="predicted"/>
<dbReference type="EMBL" id="MU155184">
    <property type="protein sequence ID" value="KAF9481087.1"/>
    <property type="molecule type" value="Genomic_DNA"/>
</dbReference>
<organism evidence="2 3">
    <name type="scientific">Pholiota conissans</name>
    <dbReference type="NCBI Taxonomy" id="109636"/>
    <lineage>
        <taxon>Eukaryota</taxon>
        <taxon>Fungi</taxon>
        <taxon>Dikarya</taxon>
        <taxon>Basidiomycota</taxon>
        <taxon>Agaricomycotina</taxon>
        <taxon>Agaricomycetes</taxon>
        <taxon>Agaricomycetidae</taxon>
        <taxon>Agaricales</taxon>
        <taxon>Agaricineae</taxon>
        <taxon>Strophariaceae</taxon>
        <taxon>Pholiota</taxon>
    </lineage>
</organism>
<feature type="transmembrane region" description="Helical" evidence="1">
    <location>
        <begin position="52"/>
        <end position="72"/>
    </location>
</feature>
<keyword evidence="3" id="KW-1185">Reference proteome</keyword>
<evidence type="ECO:0000256" key="1">
    <source>
        <dbReference type="SAM" id="Phobius"/>
    </source>
</evidence>
<gene>
    <name evidence="2" type="ORF">BDN70DRAFT_569630</name>
</gene>
<protein>
    <submittedName>
        <fullName evidence="2">Uncharacterized protein</fullName>
    </submittedName>
</protein>
<dbReference type="Proteomes" id="UP000807469">
    <property type="component" value="Unassembled WGS sequence"/>
</dbReference>
<feature type="transmembrane region" description="Helical" evidence="1">
    <location>
        <begin position="92"/>
        <end position="112"/>
    </location>
</feature>
<dbReference type="PANTHER" id="PTHR40465">
    <property type="entry name" value="CHROMOSOME 1, WHOLE GENOME SHOTGUN SEQUENCE"/>
    <property type="match status" value="1"/>
</dbReference>
<keyword evidence="1" id="KW-0472">Membrane</keyword>
<keyword evidence="1" id="KW-1133">Transmembrane helix</keyword>
<comment type="caution">
    <text evidence="2">The sequence shown here is derived from an EMBL/GenBank/DDBJ whole genome shotgun (WGS) entry which is preliminary data.</text>
</comment>
<feature type="transmembrane region" description="Helical" evidence="1">
    <location>
        <begin position="124"/>
        <end position="150"/>
    </location>
</feature>